<evidence type="ECO:0000313" key="1">
    <source>
        <dbReference type="EMBL" id="KAK8593631.1"/>
    </source>
</evidence>
<name>A0ABR2G3J7_9ROSI</name>
<protein>
    <submittedName>
        <fullName evidence="1">Uncharacterized protein</fullName>
    </submittedName>
</protein>
<reference evidence="1 2" key="1">
    <citation type="journal article" date="2024" name="G3 (Bethesda)">
        <title>Genome assembly of Hibiscus sabdariffa L. provides insights into metabolisms of medicinal natural products.</title>
        <authorList>
            <person name="Kim T."/>
        </authorList>
    </citation>
    <scope>NUCLEOTIDE SEQUENCE [LARGE SCALE GENOMIC DNA]</scope>
    <source>
        <strain evidence="1">TK-2024</strain>
        <tissue evidence="1">Old leaves</tissue>
    </source>
</reference>
<comment type="caution">
    <text evidence="1">The sequence shown here is derived from an EMBL/GenBank/DDBJ whole genome shotgun (WGS) entry which is preliminary data.</text>
</comment>
<proteinExistence type="predicted"/>
<gene>
    <name evidence="1" type="ORF">V6N12_045707</name>
</gene>
<dbReference type="EMBL" id="JBBPBM010000003">
    <property type="protein sequence ID" value="KAK8593631.1"/>
    <property type="molecule type" value="Genomic_DNA"/>
</dbReference>
<evidence type="ECO:0000313" key="2">
    <source>
        <dbReference type="Proteomes" id="UP001472677"/>
    </source>
</evidence>
<organism evidence="1 2">
    <name type="scientific">Hibiscus sabdariffa</name>
    <name type="common">roselle</name>
    <dbReference type="NCBI Taxonomy" id="183260"/>
    <lineage>
        <taxon>Eukaryota</taxon>
        <taxon>Viridiplantae</taxon>
        <taxon>Streptophyta</taxon>
        <taxon>Embryophyta</taxon>
        <taxon>Tracheophyta</taxon>
        <taxon>Spermatophyta</taxon>
        <taxon>Magnoliopsida</taxon>
        <taxon>eudicotyledons</taxon>
        <taxon>Gunneridae</taxon>
        <taxon>Pentapetalae</taxon>
        <taxon>rosids</taxon>
        <taxon>malvids</taxon>
        <taxon>Malvales</taxon>
        <taxon>Malvaceae</taxon>
        <taxon>Malvoideae</taxon>
        <taxon>Hibiscus</taxon>
    </lineage>
</organism>
<accession>A0ABR2G3J7</accession>
<dbReference type="Proteomes" id="UP001472677">
    <property type="component" value="Unassembled WGS sequence"/>
</dbReference>
<sequence length="84" mass="9649">MELGVGCMMTYAALEADELVIERKEDDMLMTPKLASGVNHGKVTDEWITRARRTYRCMWCWPRTTRVRLPEVQCEIGVDASPMV</sequence>
<keyword evidence="2" id="KW-1185">Reference proteome</keyword>